<organism evidence="3 4">
    <name type="scientific">Tothia fuscella</name>
    <dbReference type="NCBI Taxonomy" id="1048955"/>
    <lineage>
        <taxon>Eukaryota</taxon>
        <taxon>Fungi</taxon>
        <taxon>Dikarya</taxon>
        <taxon>Ascomycota</taxon>
        <taxon>Pezizomycotina</taxon>
        <taxon>Dothideomycetes</taxon>
        <taxon>Pleosporomycetidae</taxon>
        <taxon>Venturiales</taxon>
        <taxon>Cylindrosympodiaceae</taxon>
        <taxon>Tothia</taxon>
    </lineage>
</organism>
<evidence type="ECO:0000256" key="2">
    <source>
        <dbReference type="SAM" id="SignalP"/>
    </source>
</evidence>
<dbReference type="AlphaFoldDB" id="A0A9P4U268"/>
<feature type="region of interest" description="Disordered" evidence="1">
    <location>
        <begin position="53"/>
        <end position="75"/>
    </location>
</feature>
<accession>A0A9P4U268</accession>
<sequence length="404" mass="43786">MAAPVVKGLLITASVLVAAGVAFYENEQIREWILTSRRKLAVALQSLADEIQPPSHTRSNFESEEDDAATAESRRRRREEIIRLNRLELVKRAREEGIAVDLDQLAAIGREVERDIVEEGEGSVRLEDARSPSFDHIVGHDGMLRSIEMGEASGVSSDTNNLRHRSAGARGLDTGANWANPFTDEMQVLYDQDEPATRESSKTLSPKPLVDLSEDGQSEYFSEEELEAQIEEAIRRSIDDVSQTPQASDPLTSIAADEDSFYYAPPPNINQPPMSTNSLYTSAIQSMLDEPMQNSLYDDDGHETPSGTLTPTEDGFSTIASMASGGDDIGSIADLHSVADNEENHDDAMSENGYATSEFSMVGASTPGSWSDVDSEASEEAGHQSHHANAPNVGVYPTSNAGPA</sequence>
<feature type="region of interest" description="Disordered" evidence="1">
    <location>
        <begin position="292"/>
        <end position="404"/>
    </location>
</feature>
<gene>
    <name evidence="3" type="ORF">EJ08DRAFT_645749</name>
</gene>
<name>A0A9P4U268_9PEZI</name>
<evidence type="ECO:0000313" key="4">
    <source>
        <dbReference type="Proteomes" id="UP000800235"/>
    </source>
</evidence>
<dbReference type="OrthoDB" id="3926760at2759"/>
<dbReference type="EMBL" id="MU007013">
    <property type="protein sequence ID" value="KAF2435454.1"/>
    <property type="molecule type" value="Genomic_DNA"/>
</dbReference>
<feature type="region of interest" description="Disordered" evidence="1">
    <location>
        <begin position="193"/>
        <end position="224"/>
    </location>
</feature>
<keyword evidence="2" id="KW-0732">Signal</keyword>
<proteinExistence type="predicted"/>
<dbReference type="Proteomes" id="UP000800235">
    <property type="component" value="Unassembled WGS sequence"/>
</dbReference>
<evidence type="ECO:0000313" key="3">
    <source>
        <dbReference type="EMBL" id="KAF2435454.1"/>
    </source>
</evidence>
<feature type="signal peptide" evidence="2">
    <location>
        <begin position="1"/>
        <end position="22"/>
    </location>
</feature>
<feature type="compositionally biased region" description="Acidic residues" evidence="1">
    <location>
        <begin position="212"/>
        <end position="224"/>
    </location>
</feature>
<protein>
    <submittedName>
        <fullName evidence="3">Uncharacterized protein</fullName>
    </submittedName>
</protein>
<keyword evidence="4" id="KW-1185">Reference proteome</keyword>
<evidence type="ECO:0000256" key="1">
    <source>
        <dbReference type="SAM" id="MobiDB-lite"/>
    </source>
</evidence>
<feature type="chain" id="PRO_5040189861" evidence="2">
    <location>
        <begin position="23"/>
        <end position="404"/>
    </location>
</feature>
<comment type="caution">
    <text evidence="3">The sequence shown here is derived from an EMBL/GenBank/DDBJ whole genome shotgun (WGS) entry which is preliminary data.</text>
</comment>
<reference evidence="3" key="1">
    <citation type="journal article" date="2020" name="Stud. Mycol.">
        <title>101 Dothideomycetes genomes: a test case for predicting lifestyles and emergence of pathogens.</title>
        <authorList>
            <person name="Haridas S."/>
            <person name="Albert R."/>
            <person name="Binder M."/>
            <person name="Bloem J."/>
            <person name="Labutti K."/>
            <person name="Salamov A."/>
            <person name="Andreopoulos B."/>
            <person name="Baker S."/>
            <person name="Barry K."/>
            <person name="Bills G."/>
            <person name="Bluhm B."/>
            <person name="Cannon C."/>
            <person name="Castanera R."/>
            <person name="Culley D."/>
            <person name="Daum C."/>
            <person name="Ezra D."/>
            <person name="Gonzalez J."/>
            <person name="Henrissat B."/>
            <person name="Kuo A."/>
            <person name="Liang C."/>
            <person name="Lipzen A."/>
            <person name="Lutzoni F."/>
            <person name="Magnuson J."/>
            <person name="Mondo S."/>
            <person name="Nolan M."/>
            <person name="Ohm R."/>
            <person name="Pangilinan J."/>
            <person name="Park H.-J."/>
            <person name="Ramirez L."/>
            <person name="Alfaro M."/>
            <person name="Sun H."/>
            <person name="Tritt A."/>
            <person name="Yoshinaga Y."/>
            <person name="Zwiers L.-H."/>
            <person name="Turgeon B."/>
            <person name="Goodwin S."/>
            <person name="Spatafora J."/>
            <person name="Crous P."/>
            <person name="Grigoriev I."/>
        </authorList>
    </citation>
    <scope>NUCLEOTIDE SEQUENCE</scope>
    <source>
        <strain evidence="3">CBS 130266</strain>
    </source>
</reference>